<name>A0A1F8E8X4_9BACT</name>
<feature type="transmembrane region" description="Helical" evidence="1">
    <location>
        <begin position="55"/>
        <end position="75"/>
    </location>
</feature>
<keyword evidence="1" id="KW-0812">Transmembrane</keyword>
<dbReference type="AlphaFoldDB" id="A0A1F8E8X4"/>
<gene>
    <name evidence="2" type="ORF">A2735_03155</name>
</gene>
<evidence type="ECO:0000313" key="3">
    <source>
        <dbReference type="Proteomes" id="UP000178520"/>
    </source>
</evidence>
<organism evidence="2 3">
    <name type="scientific">Candidatus Yanofskybacteria bacterium RIFCSPHIGHO2_01_FULL_41_21</name>
    <dbReference type="NCBI Taxonomy" id="1802660"/>
    <lineage>
        <taxon>Bacteria</taxon>
        <taxon>Candidatus Yanofskyibacteriota</taxon>
    </lineage>
</organism>
<evidence type="ECO:0000313" key="2">
    <source>
        <dbReference type="EMBL" id="OGM97341.1"/>
    </source>
</evidence>
<sequence length="263" mass="30455">MLTNEQINKGVEVKKIRMFLVFIVGCLLISSEVWYQQSVKALQYSLNFALKDDELIILTPGTDFLASPGTVIFLPRKLGRERMIKLARTGEPELSMLFIPRWEAWITDTVVREIYENRIDIKYALAALASEIDTELWHTHNDIGEELTDERERQKRSLRWTMPSSADLNQIYEFARIIPDAKFSGVIAHIYGTTTYWNDSPSWTQPTYVSYAIKEEAKRINWEAGELHVSQLQEFAQKHDGFMKLWFEPAPKFTGVFSPEGAR</sequence>
<comment type="caution">
    <text evidence="2">The sequence shown here is derived from an EMBL/GenBank/DDBJ whole genome shotgun (WGS) entry which is preliminary data.</text>
</comment>
<evidence type="ECO:0000256" key="1">
    <source>
        <dbReference type="SAM" id="Phobius"/>
    </source>
</evidence>
<accession>A0A1F8E8X4</accession>
<keyword evidence="1" id="KW-1133">Transmembrane helix</keyword>
<dbReference type="EMBL" id="MGJA01000013">
    <property type="protein sequence ID" value="OGM97341.1"/>
    <property type="molecule type" value="Genomic_DNA"/>
</dbReference>
<protein>
    <submittedName>
        <fullName evidence="2">Uncharacterized protein</fullName>
    </submittedName>
</protein>
<keyword evidence="1" id="KW-0472">Membrane</keyword>
<feature type="transmembrane region" description="Helical" evidence="1">
    <location>
        <begin position="16"/>
        <end position="35"/>
    </location>
</feature>
<reference evidence="2 3" key="1">
    <citation type="journal article" date="2016" name="Nat. Commun.">
        <title>Thousands of microbial genomes shed light on interconnected biogeochemical processes in an aquifer system.</title>
        <authorList>
            <person name="Anantharaman K."/>
            <person name="Brown C.T."/>
            <person name="Hug L.A."/>
            <person name="Sharon I."/>
            <person name="Castelle C.J."/>
            <person name="Probst A.J."/>
            <person name="Thomas B.C."/>
            <person name="Singh A."/>
            <person name="Wilkins M.J."/>
            <person name="Karaoz U."/>
            <person name="Brodie E.L."/>
            <person name="Williams K.H."/>
            <person name="Hubbard S.S."/>
            <person name="Banfield J.F."/>
        </authorList>
    </citation>
    <scope>NUCLEOTIDE SEQUENCE [LARGE SCALE GENOMIC DNA]</scope>
</reference>
<dbReference type="Proteomes" id="UP000178520">
    <property type="component" value="Unassembled WGS sequence"/>
</dbReference>
<proteinExistence type="predicted"/>